<proteinExistence type="predicted"/>
<sequence length="190" mass="21159">MADELADPTASTAVLKALANPLRRAIMRALLRLESARATDLSRELDVPANKLSFHLRALAAADLIREDPSLARDKRDRVWAPAPRNINIGSPEHPVEDEALGLAAIHGIVDDHLALVTRTAAWSMEYVTGRQTEEHAMFVHTNVRLTTDEFERLNERLLEVINEFREAHDASAADTHLYEIDIIAADETV</sequence>
<evidence type="ECO:0000313" key="3">
    <source>
        <dbReference type="Proteomes" id="UP000638043"/>
    </source>
</evidence>
<reference evidence="3" key="1">
    <citation type="journal article" date="2019" name="Int. J. Syst. Evol. Microbiol.">
        <title>The Global Catalogue of Microorganisms (GCM) 10K type strain sequencing project: providing services to taxonomists for standard genome sequencing and annotation.</title>
        <authorList>
            <consortium name="The Broad Institute Genomics Platform"/>
            <consortium name="The Broad Institute Genome Sequencing Center for Infectious Disease"/>
            <person name="Wu L."/>
            <person name="Ma J."/>
        </authorList>
    </citation>
    <scope>NUCLEOTIDE SEQUENCE [LARGE SCALE GENOMIC DNA]</scope>
    <source>
        <strain evidence="3">CGMCC 4.7181</strain>
    </source>
</reference>
<dbReference type="InterPro" id="IPR036388">
    <property type="entry name" value="WH-like_DNA-bd_sf"/>
</dbReference>
<dbReference type="Proteomes" id="UP000638043">
    <property type="component" value="Unassembled WGS sequence"/>
</dbReference>
<dbReference type="Gene3D" id="1.10.10.10">
    <property type="entry name" value="Winged helix-like DNA-binding domain superfamily/Winged helix DNA-binding domain"/>
    <property type="match status" value="1"/>
</dbReference>
<feature type="domain" description="HTH arsR-type" evidence="1">
    <location>
        <begin position="13"/>
        <end position="85"/>
    </location>
</feature>
<dbReference type="InterPro" id="IPR011991">
    <property type="entry name" value="ArsR-like_HTH"/>
</dbReference>
<keyword evidence="3" id="KW-1185">Reference proteome</keyword>
<dbReference type="InterPro" id="IPR036390">
    <property type="entry name" value="WH_DNA-bd_sf"/>
</dbReference>
<dbReference type="SMART" id="SM00418">
    <property type="entry name" value="HTH_ARSR"/>
    <property type="match status" value="1"/>
</dbReference>
<accession>A0ABQ2N2J1</accession>
<dbReference type="InterPro" id="IPR001845">
    <property type="entry name" value="HTH_ArsR_DNA-bd_dom"/>
</dbReference>
<evidence type="ECO:0000259" key="1">
    <source>
        <dbReference type="SMART" id="SM00418"/>
    </source>
</evidence>
<dbReference type="EMBL" id="BMMQ01000007">
    <property type="protein sequence ID" value="GGO65633.1"/>
    <property type="molecule type" value="Genomic_DNA"/>
</dbReference>
<dbReference type="Pfam" id="PF12840">
    <property type="entry name" value="HTH_20"/>
    <property type="match status" value="1"/>
</dbReference>
<gene>
    <name evidence="2" type="ORF">GCM10010910_23240</name>
</gene>
<organism evidence="2 3">
    <name type="scientific">Microbacterium nanhaiense</name>
    <dbReference type="NCBI Taxonomy" id="1301026"/>
    <lineage>
        <taxon>Bacteria</taxon>
        <taxon>Bacillati</taxon>
        <taxon>Actinomycetota</taxon>
        <taxon>Actinomycetes</taxon>
        <taxon>Micrococcales</taxon>
        <taxon>Microbacteriaceae</taxon>
        <taxon>Microbacterium</taxon>
    </lineage>
</organism>
<evidence type="ECO:0000313" key="2">
    <source>
        <dbReference type="EMBL" id="GGO65633.1"/>
    </source>
</evidence>
<dbReference type="RefSeq" id="WP_188702087.1">
    <property type="nucleotide sequence ID" value="NZ_BMMQ01000007.1"/>
</dbReference>
<dbReference type="CDD" id="cd00090">
    <property type="entry name" value="HTH_ARSR"/>
    <property type="match status" value="1"/>
</dbReference>
<comment type="caution">
    <text evidence="2">The sequence shown here is derived from an EMBL/GenBank/DDBJ whole genome shotgun (WGS) entry which is preliminary data.</text>
</comment>
<dbReference type="SUPFAM" id="SSF46785">
    <property type="entry name" value="Winged helix' DNA-binding domain"/>
    <property type="match status" value="1"/>
</dbReference>
<name>A0ABQ2N2J1_9MICO</name>
<protein>
    <recommendedName>
        <fullName evidence="1">HTH arsR-type domain-containing protein</fullName>
    </recommendedName>
</protein>